<protein>
    <recommendedName>
        <fullName evidence="3">BioF2-like acetyltransferase domain-containing protein</fullName>
    </recommendedName>
</protein>
<organism evidence="1 2">
    <name type="scientific">Sulfuriferula nivalis</name>
    <dbReference type="NCBI Taxonomy" id="2675298"/>
    <lineage>
        <taxon>Bacteria</taxon>
        <taxon>Pseudomonadati</taxon>
        <taxon>Pseudomonadota</taxon>
        <taxon>Betaproteobacteria</taxon>
        <taxon>Nitrosomonadales</taxon>
        <taxon>Sulfuricellaceae</taxon>
        <taxon>Sulfuriferula</taxon>
    </lineage>
</organism>
<evidence type="ECO:0000313" key="2">
    <source>
        <dbReference type="Proteomes" id="UP000463939"/>
    </source>
</evidence>
<proteinExistence type="predicted"/>
<dbReference type="AlphaFoldDB" id="A0A809RGT3"/>
<dbReference type="InterPro" id="IPR016181">
    <property type="entry name" value="Acyl_CoA_acyltransferase"/>
</dbReference>
<dbReference type="RefSeq" id="WP_162084643.1">
    <property type="nucleotide sequence ID" value="NZ_AP021881.1"/>
</dbReference>
<name>A0A809RGT3_9PROT</name>
<reference evidence="2" key="1">
    <citation type="submission" date="2019-11" db="EMBL/GenBank/DDBJ databases">
        <title>Isolation and characterization of a novel species in the genus Sulfuriferula.</title>
        <authorList>
            <person name="Mochizuki J."/>
            <person name="Kojima H."/>
            <person name="Fukui M."/>
        </authorList>
    </citation>
    <scope>NUCLEOTIDE SEQUENCE [LARGE SCALE GENOMIC DNA]</scope>
    <source>
        <strain evidence="2">SGTM</strain>
    </source>
</reference>
<dbReference type="Proteomes" id="UP000463939">
    <property type="component" value="Chromosome"/>
</dbReference>
<gene>
    <name evidence="1" type="ORF">SFSGTM_14830</name>
</gene>
<accession>A0A809RGT3</accession>
<dbReference type="SUPFAM" id="SSF55729">
    <property type="entry name" value="Acyl-CoA N-acyltransferases (Nat)"/>
    <property type="match status" value="1"/>
</dbReference>
<keyword evidence="2" id="KW-1185">Reference proteome</keyword>
<sequence length="372" mass="42668">MKTTIYNNINEVPKDQWDTLQNGHSCTYAHEFWAILERAKLNDFRYRYAIFYDDNGTPLAFTSFYTITTDIAIFATGGLKTTIAKIRKIFPGFFQLKMLECGTPITLNKPFVASDHISEVDMITALNNMLMSLAKQQGHFLIVVRDFEPETATIQPLLTQLGYHVVDSLPTTYMEIAWKTPAAYLAAMKSYYRSKLLKHLRINEKQGIRHELHDDFDHLADTLCNQWLVVHNHASEYQREILTPEFYCGFSAELGARSKAILFYRQDELIGHALLLMDGTLLRWLYFGRTDAVNDSLYIYVAHKVVETAINLGATRLELGLTTYPIKKDLGAYMSPLKLALKAPSRLINPFVGFFYPLLNQTPEIHNKSIFK</sequence>
<evidence type="ECO:0008006" key="3">
    <source>
        <dbReference type="Google" id="ProtNLM"/>
    </source>
</evidence>
<dbReference type="EMBL" id="AP021881">
    <property type="protein sequence ID" value="BBP00775.1"/>
    <property type="molecule type" value="Genomic_DNA"/>
</dbReference>
<dbReference type="KEGG" id="sniv:SFSGTM_14830"/>
<evidence type="ECO:0000313" key="1">
    <source>
        <dbReference type="EMBL" id="BBP00775.1"/>
    </source>
</evidence>